<evidence type="ECO:0000256" key="1">
    <source>
        <dbReference type="SAM" id="MobiDB-lite"/>
    </source>
</evidence>
<feature type="compositionally biased region" description="Polar residues" evidence="1">
    <location>
        <begin position="81"/>
        <end position="95"/>
    </location>
</feature>
<feature type="compositionally biased region" description="Basic residues" evidence="1">
    <location>
        <begin position="112"/>
        <end position="131"/>
    </location>
</feature>
<organism evidence="2">
    <name type="scientific">viral metagenome</name>
    <dbReference type="NCBI Taxonomy" id="1070528"/>
    <lineage>
        <taxon>unclassified sequences</taxon>
        <taxon>metagenomes</taxon>
        <taxon>organismal metagenomes</taxon>
    </lineage>
</organism>
<sequence>MVRKANKSLKAWVTFVKKVQKEEGLSYSDAMKRSKVRKDSGEKWMSGGGVADSATPINPPGTHADMKIPADVNAKPVISDSLVSNQGGSSTSTTAVLGAKGGSKKQQNTSKKQQKTSKKQQGGRRKTCSKK</sequence>
<feature type="region of interest" description="Disordered" evidence="1">
    <location>
        <begin position="80"/>
        <end position="131"/>
    </location>
</feature>
<proteinExistence type="predicted"/>
<dbReference type="AlphaFoldDB" id="A0A6C0K0T3"/>
<evidence type="ECO:0000313" key="2">
    <source>
        <dbReference type="EMBL" id="QHU10247.1"/>
    </source>
</evidence>
<reference evidence="2" key="1">
    <citation type="journal article" date="2020" name="Nature">
        <title>Giant virus diversity and host interactions through global metagenomics.</title>
        <authorList>
            <person name="Schulz F."/>
            <person name="Roux S."/>
            <person name="Paez-Espino D."/>
            <person name="Jungbluth S."/>
            <person name="Walsh D.A."/>
            <person name="Denef V.J."/>
            <person name="McMahon K.D."/>
            <person name="Konstantinidis K.T."/>
            <person name="Eloe-Fadrosh E.A."/>
            <person name="Kyrpides N.C."/>
            <person name="Woyke T."/>
        </authorList>
    </citation>
    <scope>NUCLEOTIDE SEQUENCE</scope>
    <source>
        <strain evidence="2">GVMAG-S-1101164-67</strain>
    </source>
</reference>
<accession>A0A6C0K0T3</accession>
<name>A0A6C0K0T3_9ZZZZ</name>
<protein>
    <submittedName>
        <fullName evidence="2">Uncharacterized protein</fullName>
    </submittedName>
</protein>
<dbReference type="EMBL" id="MN740752">
    <property type="protein sequence ID" value="QHU10247.1"/>
    <property type="molecule type" value="Genomic_DNA"/>
</dbReference>
<feature type="region of interest" description="Disordered" evidence="1">
    <location>
        <begin position="31"/>
        <end position="67"/>
    </location>
</feature>